<keyword evidence="5 6" id="KW-0326">Glycosidase</keyword>
<evidence type="ECO:0000313" key="8">
    <source>
        <dbReference type="Proteomes" id="UP000594435"/>
    </source>
</evidence>
<dbReference type="Pfam" id="PF00959">
    <property type="entry name" value="Phage_lysozyme"/>
    <property type="match status" value="1"/>
</dbReference>
<evidence type="ECO:0000256" key="5">
    <source>
        <dbReference type="ARBA" id="ARBA00023295"/>
    </source>
</evidence>
<dbReference type="InterPro" id="IPR034690">
    <property type="entry name" value="Endolysin_T4_type"/>
</dbReference>
<dbReference type="InterPro" id="IPR051018">
    <property type="entry name" value="Bacteriophage_GH24"/>
</dbReference>
<dbReference type="Gene3D" id="1.10.530.40">
    <property type="match status" value="1"/>
</dbReference>
<dbReference type="EMBL" id="CP065217">
    <property type="protein sequence ID" value="QPL52416.1"/>
    <property type="molecule type" value="Genomic_DNA"/>
</dbReference>
<dbReference type="GO" id="GO:0003796">
    <property type="term" value="F:lysozyme activity"/>
    <property type="evidence" value="ECO:0007669"/>
    <property type="project" value="UniProtKB-EC"/>
</dbReference>
<keyword evidence="3 6" id="KW-0081">Bacteriolytic enzyme</keyword>
<proteinExistence type="inferred from homology"/>
<dbReference type="InterPro" id="IPR002196">
    <property type="entry name" value="Glyco_hydro_24"/>
</dbReference>
<dbReference type="EC" id="3.2.1.17" evidence="6"/>
<comment type="catalytic activity">
    <reaction evidence="1 6">
        <text>Hydrolysis of (1-&gt;4)-beta-linkages between N-acetylmuramic acid and N-acetyl-D-glucosamine residues in a peptidoglycan and between N-acetyl-D-glucosamine residues in chitodextrins.</text>
        <dbReference type="EC" id="3.2.1.17"/>
    </reaction>
</comment>
<dbReference type="HAMAP" id="MF_04110">
    <property type="entry name" value="ENDOLYSIN_T4"/>
    <property type="match status" value="1"/>
</dbReference>
<dbReference type="RefSeq" id="WP_193157913.1">
    <property type="nucleotide sequence ID" value="NZ_CP065217.1"/>
</dbReference>
<keyword evidence="4 6" id="KW-0378">Hydrolase</keyword>
<dbReference type="GO" id="GO:0009253">
    <property type="term" value="P:peptidoglycan catabolic process"/>
    <property type="evidence" value="ECO:0007669"/>
    <property type="project" value="InterPro"/>
</dbReference>
<dbReference type="PANTHER" id="PTHR38107:SF3">
    <property type="entry name" value="LYSOZYME RRRD-RELATED"/>
    <property type="match status" value="1"/>
</dbReference>
<dbReference type="AlphaFoldDB" id="A0AAJ4LT29"/>
<dbReference type="InterPro" id="IPR023346">
    <property type="entry name" value="Lysozyme-like_dom_sf"/>
</dbReference>
<evidence type="ECO:0000313" key="7">
    <source>
        <dbReference type="EMBL" id="QPL52416.1"/>
    </source>
</evidence>
<evidence type="ECO:0000256" key="2">
    <source>
        <dbReference type="ARBA" id="ARBA00022529"/>
    </source>
</evidence>
<dbReference type="InterPro" id="IPR023347">
    <property type="entry name" value="Lysozyme_dom_sf"/>
</dbReference>
<reference evidence="7 8" key="1">
    <citation type="submission" date="2020-11" db="EMBL/GenBank/DDBJ databases">
        <title>Complete and Circularized Genome Assembly of a human isolate of Vibrio navarrensis biotype pommerensis with MiSeq and MinION Sequence Data.</title>
        <authorList>
            <person name="Schwartz K."/>
            <person name="Borowiak M."/>
            <person name="Deneke C."/>
            <person name="Balau V."/>
            <person name="Metelmann C."/>
            <person name="Strauch E."/>
        </authorList>
    </citation>
    <scope>NUCLEOTIDE SEQUENCE [LARGE SCALE GENOMIC DNA]</scope>
    <source>
        <strain evidence="7 8">20-VB00237</strain>
    </source>
</reference>
<evidence type="ECO:0000256" key="4">
    <source>
        <dbReference type="ARBA" id="ARBA00022801"/>
    </source>
</evidence>
<dbReference type="GO" id="GO:0031640">
    <property type="term" value="P:killing of cells of another organism"/>
    <property type="evidence" value="ECO:0007669"/>
    <property type="project" value="UniProtKB-KW"/>
</dbReference>
<organism evidence="7 8">
    <name type="scientific">Vibrio navarrensis</name>
    <dbReference type="NCBI Taxonomy" id="29495"/>
    <lineage>
        <taxon>Bacteria</taxon>
        <taxon>Pseudomonadati</taxon>
        <taxon>Pseudomonadota</taxon>
        <taxon>Gammaproteobacteria</taxon>
        <taxon>Vibrionales</taxon>
        <taxon>Vibrionaceae</taxon>
        <taxon>Vibrio</taxon>
    </lineage>
</organism>
<evidence type="ECO:0000256" key="3">
    <source>
        <dbReference type="ARBA" id="ARBA00022638"/>
    </source>
</evidence>
<dbReference type="Proteomes" id="UP000594435">
    <property type="component" value="Chromosome 1"/>
</dbReference>
<dbReference type="GO" id="GO:0016998">
    <property type="term" value="P:cell wall macromolecule catabolic process"/>
    <property type="evidence" value="ECO:0007669"/>
    <property type="project" value="InterPro"/>
</dbReference>
<dbReference type="PANTHER" id="PTHR38107">
    <property type="match status" value="1"/>
</dbReference>
<gene>
    <name evidence="7" type="ORF">I3X05_10330</name>
</gene>
<name>A0AAJ4LT29_9VIBR</name>
<sequence>MRYNRLIGATLVGAVALTAAFEGKENVAYRDVGGVWTACFGETAGIEPGDSFSDAQCSAMLAKSLEKHNKPLEKLDYQLPPNVHIATLDFAYNVGVGALENSTLYRHLQRGQIQYACYQFNRWRYVTIGGEPRDCRDPQWQCRGIVSRREIETQLCLGQISVYDALIQLGQLPTDTEIINELR</sequence>
<dbReference type="GO" id="GO:0042742">
    <property type="term" value="P:defense response to bacterium"/>
    <property type="evidence" value="ECO:0007669"/>
    <property type="project" value="UniProtKB-KW"/>
</dbReference>
<dbReference type="SUPFAM" id="SSF53955">
    <property type="entry name" value="Lysozyme-like"/>
    <property type="match status" value="1"/>
</dbReference>
<protein>
    <recommendedName>
        <fullName evidence="6">Lysozyme</fullName>
        <ecNumber evidence="6">3.2.1.17</ecNumber>
    </recommendedName>
</protein>
<keyword evidence="2 6" id="KW-0929">Antimicrobial</keyword>
<dbReference type="CDD" id="cd16900">
    <property type="entry name" value="endolysin_R21-like"/>
    <property type="match status" value="1"/>
</dbReference>
<accession>A0AAJ4LT29</accession>
<comment type="similarity">
    <text evidence="6">Belongs to the glycosyl hydrolase 24 family.</text>
</comment>
<evidence type="ECO:0000256" key="6">
    <source>
        <dbReference type="RuleBase" id="RU003788"/>
    </source>
</evidence>
<evidence type="ECO:0000256" key="1">
    <source>
        <dbReference type="ARBA" id="ARBA00000632"/>
    </source>
</evidence>